<evidence type="ECO:0000256" key="1">
    <source>
        <dbReference type="ARBA" id="ARBA00001400"/>
    </source>
</evidence>
<protein>
    <recommendedName>
        <fullName evidence="4">Type-4 uracil-DNA glycosylase</fullName>
        <ecNumber evidence="3">3.2.2.27</ecNumber>
    </recommendedName>
</protein>
<sequence>MTDHHQDNAISRSAADTPSGGFPPKEAILRGLRLYFEDLQRAGVQHLLMPVSSGVVGGWTGEPADSNAQRDAATPSPGETGPSTSADSASIPAPEPVSPAMPKKQRARETASRKEPPAESTAVPGAEQLSLLRGTGQGWQSVRLPEGKSREEILAELARQVAQCVRCPALVANRTQTVFGVGNPYAELVFIGEAPGYDEDVQGFPFVGRAGQLLTAMITNGMGMRREDVYICNILRCRPPNNRTPTREEAANCRPWLDATLAVIQPKFICCLGNVAAQNLLGTDLTIGRLRGKVWEYNGAKVICTYHPAFLLRNPAMKREAWEDLKLLLQVMGRPIPRRATPET</sequence>
<keyword evidence="11" id="KW-0234">DNA repair</keyword>
<evidence type="ECO:0000256" key="6">
    <source>
        <dbReference type="ARBA" id="ARBA00022723"/>
    </source>
</evidence>
<dbReference type="GO" id="GO:0004844">
    <property type="term" value="F:uracil DNA N-glycosylase activity"/>
    <property type="evidence" value="ECO:0007669"/>
    <property type="project" value="UniProtKB-EC"/>
</dbReference>
<evidence type="ECO:0000256" key="10">
    <source>
        <dbReference type="ARBA" id="ARBA00023014"/>
    </source>
</evidence>
<evidence type="ECO:0000256" key="11">
    <source>
        <dbReference type="ARBA" id="ARBA00023204"/>
    </source>
</evidence>
<organism evidence="14 15">
    <name type="scientific">Thermogutta terrifontis</name>
    <dbReference type="NCBI Taxonomy" id="1331910"/>
    <lineage>
        <taxon>Bacteria</taxon>
        <taxon>Pseudomonadati</taxon>
        <taxon>Planctomycetota</taxon>
        <taxon>Planctomycetia</taxon>
        <taxon>Pirellulales</taxon>
        <taxon>Thermoguttaceae</taxon>
        <taxon>Thermogutta</taxon>
    </lineage>
</organism>
<evidence type="ECO:0000256" key="12">
    <source>
        <dbReference type="SAM" id="MobiDB-lite"/>
    </source>
</evidence>
<dbReference type="InterPro" id="IPR051536">
    <property type="entry name" value="UDG_Type-4/5"/>
</dbReference>
<dbReference type="SMART" id="SM00987">
    <property type="entry name" value="UreE_C"/>
    <property type="match status" value="1"/>
</dbReference>
<dbReference type="EC" id="3.2.2.27" evidence="3"/>
<evidence type="ECO:0000256" key="5">
    <source>
        <dbReference type="ARBA" id="ARBA00022485"/>
    </source>
</evidence>
<keyword evidence="7" id="KW-0227">DNA damage</keyword>
<dbReference type="GO" id="GO:0006281">
    <property type="term" value="P:DNA repair"/>
    <property type="evidence" value="ECO:0007669"/>
    <property type="project" value="UniProtKB-KW"/>
</dbReference>
<dbReference type="Proteomes" id="UP000215086">
    <property type="component" value="Chromosome"/>
</dbReference>
<name>A0A286RA77_9BACT</name>
<evidence type="ECO:0000256" key="8">
    <source>
        <dbReference type="ARBA" id="ARBA00022801"/>
    </source>
</evidence>
<dbReference type="AlphaFoldDB" id="A0A286RA77"/>
<comment type="similarity">
    <text evidence="2">Belongs to the uracil-DNA glycosylase (UDG) superfamily. Type 4 (UDGa) family.</text>
</comment>
<evidence type="ECO:0000313" key="14">
    <source>
        <dbReference type="EMBL" id="ASV72866.1"/>
    </source>
</evidence>
<dbReference type="NCBIfam" id="TIGR00758">
    <property type="entry name" value="UDG_fam4"/>
    <property type="match status" value="1"/>
</dbReference>
<evidence type="ECO:0000256" key="3">
    <source>
        <dbReference type="ARBA" id="ARBA00012030"/>
    </source>
</evidence>
<dbReference type="GO" id="GO:0051539">
    <property type="term" value="F:4 iron, 4 sulfur cluster binding"/>
    <property type="evidence" value="ECO:0007669"/>
    <property type="project" value="UniProtKB-KW"/>
</dbReference>
<evidence type="ECO:0000256" key="9">
    <source>
        <dbReference type="ARBA" id="ARBA00023004"/>
    </source>
</evidence>
<keyword evidence="15" id="KW-1185">Reference proteome</keyword>
<reference evidence="14 15" key="1">
    <citation type="journal article" name="Front. Microbiol.">
        <title>Sugar Metabolism of the First Thermophilic Planctomycete Thermogutta terrifontis: Comparative Genomic and Transcriptomic Approaches.</title>
        <authorList>
            <person name="Elcheninov A.G."/>
            <person name="Menzel P."/>
            <person name="Gudbergsdottir S.R."/>
            <person name="Slesarev A.I."/>
            <person name="Kadnikov V.V."/>
            <person name="Krogh A."/>
            <person name="Bonch-Osmolovskaya E.A."/>
            <person name="Peng X."/>
            <person name="Kublanov I.V."/>
        </authorList>
    </citation>
    <scope>NUCLEOTIDE SEQUENCE [LARGE SCALE GENOMIC DNA]</scope>
    <source>
        <strain evidence="14 15">R1</strain>
    </source>
</reference>
<feature type="domain" description="Uracil-DNA glycosylase-like" evidence="13">
    <location>
        <begin position="179"/>
        <end position="326"/>
    </location>
</feature>
<evidence type="ECO:0000256" key="4">
    <source>
        <dbReference type="ARBA" id="ARBA00019403"/>
    </source>
</evidence>
<dbReference type="RefSeq" id="WP_095413661.1">
    <property type="nucleotide sequence ID" value="NZ_CP018477.1"/>
</dbReference>
<dbReference type="SMART" id="SM00986">
    <property type="entry name" value="UDG"/>
    <property type="match status" value="1"/>
</dbReference>
<keyword evidence="8" id="KW-0378">Hydrolase</keyword>
<keyword evidence="5" id="KW-0004">4Fe-4S</keyword>
<dbReference type="InterPro" id="IPR036895">
    <property type="entry name" value="Uracil-DNA_glycosylase-like_sf"/>
</dbReference>
<gene>
    <name evidence="14" type="ORF">THTE_0264</name>
</gene>
<keyword evidence="10" id="KW-0411">Iron-sulfur</keyword>
<dbReference type="PANTHER" id="PTHR33693:SF1">
    <property type="entry name" value="TYPE-4 URACIL-DNA GLYCOSYLASE"/>
    <property type="match status" value="1"/>
</dbReference>
<comment type="catalytic activity">
    <reaction evidence="1">
        <text>Hydrolyzes single-stranded DNA or mismatched double-stranded DNA and polynucleotides, releasing free uracil.</text>
        <dbReference type="EC" id="3.2.2.27"/>
    </reaction>
</comment>
<accession>A0A286RA77</accession>
<dbReference type="EMBL" id="CP018477">
    <property type="protein sequence ID" value="ASV72866.1"/>
    <property type="molecule type" value="Genomic_DNA"/>
</dbReference>
<keyword evidence="6" id="KW-0479">Metal-binding</keyword>
<dbReference type="Gene3D" id="3.40.470.10">
    <property type="entry name" value="Uracil-DNA glycosylase-like domain"/>
    <property type="match status" value="1"/>
</dbReference>
<dbReference type="InterPro" id="IPR005273">
    <property type="entry name" value="Ura-DNA_glyco_family4"/>
</dbReference>
<evidence type="ECO:0000259" key="13">
    <source>
        <dbReference type="SMART" id="SM00986"/>
    </source>
</evidence>
<dbReference type="CDD" id="cd10030">
    <property type="entry name" value="UDG-F4_TTUDGA_SPO1dp_like"/>
    <property type="match status" value="1"/>
</dbReference>
<dbReference type="InterPro" id="IPR005122">
    <property type="entry name" value="Uracil-DNA_glycosylase-like"/>
</dbReference>
<dbReference type="OrthoDB" id="5290748at2"/>
<dbReference type="PANTHER" id="PTHR33693">
    <property type="entry name" value="TYPE-5 URACIL-DNA GLYCOSYLASE"/>
    <property type="match status" value="1"/>
</dbReference>
<feature type="region of interest" description="Disordered" evidence="12">
    <location>
        <begin position="59"/>
        <end position="130"/>
    </location>
</feature>
<feature type="compositionally biased region" description="Basic and acidic residues" evidence="12">
    <location>
        <begin position="107"/>
        <end position="117"/>
    </location>
</feature>
<dbReference type="Pfam" id="PF03167">
    <property type="entry name" value="UDG"/>
    <property type="match status" value="1"/>
</dbReference>
<evidence type="ECO:0000256" key="7">
    <source>
        <dbReference type="ARBA" id="ARBA00022763"/>
    </source>
</evidence>
<evidence type="ECO:0000256" key="2">
    <source>
        <dbReference type="ARBA" id="ARBA00006521"/>
    </source>
</evidence>
<dbReference type="KEGG" id="ttf:THTE_0264"/>
<dbReference type="SUPFAM" id="SSF52141">
    <property type="entry name" value="Uracil-DNA glycosylase-like"/>
    <property type="match status" value="1"/>
</dbReference>
<proteinExistence type="inferred from homology"/>
<keyword evidence="9" id="KW-0408">Iron</keyword>
<feature type="region of interest" description="Disordered" evidence="12">
    <location>
        <begin position="1"/>
        <end position="24"/>
    </location>
</feature>
<dbReference type="GO" id="GO:0046872">
    <property type="term" value="F:metal ion binding"/>
    <property type="evidence" value="ECO:0007669"/>
    <property type="project" value="UniProtKB-KW"/>
</dbReference>
<evidence type="ECO:0000313" key="15">
    <source>
        <dbReference type="Proteomes" id="UP000215086"/>
    </source>
</evidence>